<organism evidence="2 3">
    <name type="scientific">Cyphellophora attinorum</name>
    <dbReference type="NCBI Taxonomy" id="1664694"/>
    <lineage>
        <taxon>Eukaryota</taxon>
        <taxon>Fungi</taxon>
        <taxon>Dikarya</taxon>
        <taxon>Ascomycota</taxon>
        <taxon>Pezizomycotina</taxon>
        <taxon>Eurotiomycetes</taxon>
        <taxon>Chaetothyriomycetidae</taxon>
        <taxon>Chaetothyriales</taxon>
        <taxon>Cyphellophoraceae</taxon>
        <taxon>Cyphellophora</taxon>
    </lineage>
</organism>
<feature type="region of interest" description="Disordered" evidence="1">
    <location>
        <begin position="1"/>
        <end position="101"/>
    </location>
</feature>
<keyword evidence="3" id="KW-1185">Reference proteome</keyword>
<comment type="caution">
    <text evidence="2">The sequence shown here is derived from an EMBL/GenBank/DDBJ whole genome shotgun (WGS) entry which is preliminary data.</text>
</comment>
<evidence type="ECO:0000256" key="1">
    <source>
        <dbReference type="SAM" id="MobiDB-lite"/>
    </source>
</evidence>
<gene>
    <name evidence="2" type="ORF">AB675_11469</name>
</gene>
<dbReference type="EMBL" id="LFJN01000013">
    <property type="protein sequence ID" value="KPI39865.1"/>
    <property type="molecule type" value="Genomic_DNA"/>
</dbReference>
<accession>A0A0N1NYW0</accession>
<dbReference type="VEuPathDB" id="FungiDB:AB675_11469"/>
<dbReference type="AlphaFoldDB" id="A0A0N1NYW0"/>
<dbReference type="GeneID" id="28732199"/>
<proteinExistence type="predicted"/>
<feature type="compositionally biased region" description="Polar residues" evidence="1">
    <location>
        <begin position="1"/>
        <end position="19"/>
    </location>
</feature>
<evidence type="ECO:0000313" key="3">
    <source>
        <dbReference type="Proteomes" id="UP000038010"/>
    </source>
</evidence>
<dbReference type="RefSeq" id="XP_017999828.1">
    <property type="nucleotide sequence ID" value="XM_018140318.1"/>
</dbReference>
<reference evidence="2 3" key="1">
    <citation type="submission" date="2015-06" db="EMBL/GenBank/DDBJ databases">
        <title>Draft genome of the ant-associated black yeast Phialophora attae CBS 131958.</title>
        <authorList>
            <person name="Moreno L.F."/>
            <person name="Stielow B.J."/>
            <person name="de Hoog S."/>
            <person name="Vicente V.A."/>
            <person name="Weiss V.A."/>
            <person name="de Vries M."/>
            <person name="Cruz L.M."/>
            <person name="Souza E.M."/>
        </authorList>
    </citation>
    <scope>NUCLEOTIDE SEQUENCE [LARGE SCALE GENOMIC DNA]</scope>
    <source>
        <strain evidence="2 3">CBS 131958</strain>
    </source>
</reference>
<dbReference type="Proteomes" id="UP000038010">
    <property type="component" value="Unassembled WGS sequence"/>
</dbReference>
<evidence type="ECO:0000313" key="2">
    <source>
        <dbReference type="EMBL" id="KPI39865.1"/>
    </source>
</evidence>
<protein>
    <submittedName>
        <fullName evidence="2">Uncharacterized protein</fullName>
    </submittedName>
</protein>
<name>A0A0N1NYW0_9EURO</name>
<sequence>MNQDNNGSIGAQNDDSGNARNERAVDPNSITDEAAVDAANTNTSRKRSASDAPLAGQPPLKTKRRDMVDAGTSMAGSRGPGNHDEAVEDSIGDTQAAEQPPPVAHARLAALRLVDNQQNYLTSEGPDDTRLGQLNTTTIGIPVLGPDQTNVGDLVMVHCYERCLGPDDLRQARERLVDGRCQRNHGIVMYFGDLSGPADDHRPVIEKKRYFVVI</sequence>